<feature type="compositionally biased region" description="Polar residues" evidence="1">
    <location>
        <begin position="267"/>
        <end position="276"/>
    </location>
</feature>
<organism evidence="2 3">
    <name type="scientific">Cystoisospora suis</name>
    <dbReference type="NCBI Taxonomy" id="483139"/>
    <lineage>
        <taxon>Eukaryota</taxon>
        <taxon>Sar</taxon>
        <taxon>Alveolata</taxon>
        <taxon>Apicomplexa</taxon>
        <taxon>Conoidasida</taxon>
        <taxon>Coccidia</taxon>
        <taxon>Eucoccidiorida</taxon>
        <taxon>Eimeriorina</taxon>
        <taxon>Sarcocystidae</taxon>
        <taxon>Cystoisospora</taxon>
    </lineage>
</organism>
<dbReference type="RefSeq" id="XP_067917336.1">
    <property type="nucleotide sequence ID" value="XM_068070688.1"/>
</dbReference>
<comment type="caution">
    <text evidence="2">The sequence shown here is derived from an EMBL/GenBank/DDBJ whole genome shotgun (WGS) entry which is preliminary data.</text>
</comment>
<feature type="region of interest" description="Disordered" evidence="1">
    <location>
        <begin position="568"/>
        <end position="624"/>
    </location>
</feature>
<protein>
    <submittedName>
        <fullName evidence="2">Uncharacterized protein</fullName>
    </submittedName>
</protein>
<proteinExistence type="predicted"/>
<accession>A0A2C6KGT6</accession>
<dbReference type="GeneID" id="94433899"/>
<feature type="region of interest" description="Disordered" evidence="1">
    <location>
        <begin position="871"/>
        <end position="907"/>
    </location>
</feature>
<feature type="compositionally biased region" description="Polar residues" evidence="1">
    <location>
        <begin position="495"/>
        <end position="514"/>
    </location>
</feature>
<dbReference type="VEuPathDB" id="ToxoDB:CSUI_010585"/>
<name>A0A2C6KGT6_9APIC</name>
<dbReference type="AlphaFoldDB" id="A0A2C6KGT6"/>
<feature type="compositionally biased region" description="Low complexity" evidence="1">
    <location>
        <begin position="288"/>
        <end position="305"/>
    </location>
</feature>
<sequence length="918" mass="94938">MPVPPRSAAVSPTFPSSVEGFPAGASPRPVATDAALPPTAFPPQPLVCSGPGEGSDPAVAVCHLSPTHISVARSPVPVNRSALWVHQSQEFGGTSVCYSIRSNRAISASKSTRQPGSTPVGPFTARAGISPRMPATALSPVTSSPCLSGSLRALCSDAPSSVVPGRGSAAPPLVIASLTGAANNSTAPVVPRGSEAASPSQIGMNVQTLRSTLDHSCSLSASASCALSGRAASGTASPVPKVTASMALSAAGHAPLPGPMLPAANPSAPTQTTTASFDVPSFSCHSRAGSPLSTSPAAPSPSVGAESKKSSLFSAGPSAVVPPQRVLESPSFEWPGKLNLSVTVSPSTKAVSPAVAAVTGEDAALLQAVSESAGSSASYSADTPCVPLIDSPTQYDSGQAGSAGKTLGSGSVVNGGGCGTALKQPVSPKETVATLRPVDGFADKQEPLSAPLLRRTGQQSSQPYDARPRASSPPRHGRSCLPEFDTSSPSSSSSRATQSLEQRQPLSSSLAFGQPQSTVRLEGAMGSLGDPGWARENQMGQDVSVVQLLQQRGREGRLTLKSSYRFDDEIPGMGEEPTQRTCAEPHHTSCKSELRSDRLERSAHHGEASQREPGKNNGPKAVSAAMPNFGSSAFARGRSSSSVVACHSPLLPLSQCAVCGFPRESVAYHASEQQGRFTTEVTKQPADKPPLFCIASCLPHGPVSHFRSCLASLSSPVEGDPGRRSTTAEQAAPSLMLDQGRLPSEMKPATIPSSQVLPPREPDLASLLPLVEAALEPSERDRVFSNAGRPLFAEVCSEPCKWSRSTLRLRCALASSLRSVFKLLIKRVRESQKKAALSAGHHVAHAGLLGKAAMDKYRFLSKANRRTEKECWTASTRSDQPTSGQHWLHKGNIRPQPGASAVKGLGDRTDVNVASAAE</sequence>
<feature type="region of interest" description="Disordered" evidence="1">
    <location>
        <begin position="436"/>
        <end position="514"/>
    </location>
</feature>
<evidence type="ECO:0000313" key="2">
    <source>
        <dbReference type="EMBL" id="PHJ15604.1"/>
    </source>
</evidence>
<feature type="non-terminal residue" evidence="2">
    <location>
        <position position="918"/>
    </location>
</feature>
<evidence type="ECO:0000313" key="3">
    <source>
        <dbReference type="Proteomes" id="UP000221165"/>
    </source>
</evidence>
<feature type="region of interest" description="Disordered" evidence="1">
    <location>
        <begin position="1"/>
        <end position="38"/>
    </location>
</feature>
<feature type="compositionally biased region" description="Basic and acidic residues" evidence="1">
    <location>
        <begin position="583"/>
        <end position="614"/>
    </location>
</feature>
<feature type="region of interest" description="Disordered" evidence="1">
    <location>
        <begin position="714"/>
        <end position="734"/>
    </location>
</feature>
<evidence type="ECO:0000256" key="1">
    <source>
        <dbReference type="SAM" id="MobiDB-lite"/>
    </source>
</evidence>
<dbReference type="Proteomes" id="UP000221165">
    <property type="component" value="Unassembled WGS sequence"/>
</dbReference>
<dbReference type="EMBL" id="MIGC01007804">
    <property type="protein sequence ID" value="PHJ15604.1"/>
    <property type="molecule type" value="Genomic_DNA"/>
</dbReference>
<feature type="region of interest" description="Disordered" evidence="1">
    <location>
        <begin position="258"/>
        <end position="318"/>
    </location>
</feature>
<keyword evidence="3" id="KW-1185">Reference proteome</keyword>
<feature type="compositionally biased region" description="Polar residues" evidence="1">
    <location>
        <begin position="873"/>
        <end position="885"/>
    </location>
</feature>
<reference evidence="2 3" key="1">
    <citation type="journal article" date="2017" name="Int. J. Parasitol.">
        <title>The genome of the protozoan parasite Cystoisospora suis and a reverse vaccinology approach to identify vaccine candidates.</title>
        <authorList>
            <person name="Palmieri N."/>
            <person name="Shrestha A."/>
            <person name="Ruttkowski B."/>
            <person name="Beck T."/>
            <person name="Vogl C."/>
            <person name="Tomley F."/>
            <person name="Blake D.P."/>
            <person name="Joachim A."/>
        </authorList>
    </citation>
    <scope>NUCLEOTIDE SEQUENCE [LARGE SCALE GENOMIC DNA]</scope>
    <source>
        <strain evidence="2 3">Wien I</strain>
    </source>
</reference>
<gene>
    <name evidence="2" type="ORF">CSUI_010585</name>
</gene>